<evidence type="ECO:0000256" key="1">
    <source>
        <dbReference type="ARBA" id="ARBA00022465"/>
    </source>
</evidence>
<accession>A0A8S5U9G3</accession>
<organism evidence="6">
    <name type="scientific">Siphoviridae sp. ctKNZ79</name>
    <dbReference type="NCBI Taxonomy" id="2825440"/>
    <lineage>
        <taxon>Viruses</taxon>
        <taxon>Duplodnaviria</taxon>
        <taxon>Heunggongvirae</taxon>
        <taxon>Uroviricota</taxon>
        <taxon>Caudoviricetes</taxon>
    </lineage>
</organism>
<evidence type="ECO:0000256" key="2">
    <source>
        <dbReference type="ARBA" id="ARBA00022612"/>
    </source>
</evidence>
<sequence>MAKSTGRSIATKVSIEGEKQYRSAVTSINTALKTLKTEMTAVTATFQTNANSQEAISAKLSVLTRTLEKQREKITVLNNAIKAGKTAQDQLKTAIENTKNQLEDNRKKLEATDAATQKSGKQWLTYKNRLDAAKAELEALKNTTEDTSSEQAELEKEINDLNGKMDALNTSTNGAAEETGKLLETQAKLTKDLTVQENKLQSTTNKTEKWQQQLNTAKAEEANLTVEINKTNGYLEEAKNASDRCATSIDKMGREVKEAAEDMEDGADSASRVGESFDTLSSILVTSGVAEGIRKVASALKECVDVSADFHYTMATVQAVSGATTDEMGKLEAQAKDYASTTVFMAQDVANAYQVMGQAGWTVDEMLDSMAGTMSLASASSEDLGDTTNIVVDAMTAFGYGADQAGHFADVLARASADTNTSVALLGNSFQACATTAGGMGYSIDDVAVALGIMANNGLKAEMSGTALTTALTRMSGANETANGAMEDLGLTMFDTSGKAKPLGQFLGELRDSFAGMTEEQKINNAYMLAGQRGMKGLLAIVNASDEDWNNLTESIANCSGAAEDMSNIQLDTYTGQVKLTQSALEGLEIAVGDKLTPALGELAEGFTGVLTGMTEFVNENEEAVPVITGVVAALATFTTGITVATTAVKVFQLVTSTLGGVINPVAIAVGALGTVLGVVTTAFIGSKGEATEWANSVKDAKNAIEGWEETKETMEASQEKTLGLMQSLISLTGQENKTAAQTAQIKTTVDQLNNSVEGLNLSYDEETDKLNMTTEALEAYVRTIMLQQKAEAIVDQMVQLESNRYTLEKQLADAQEELAEAQENTNKAIEDGTASYDDMHSREVAAQEKCDELQASLDDVNGSYESLEDQYNSITGEIEEYNSKTEDASDQTGELGDTTENTAGAAEELTEEMQEANDALADVTDKAAEATESGGDLRDVYNELESEFEKYKDTASEAAVKTAEIQLAALNLRATNEELITQYPGLVAGVESLGYPLESLSQWLINNEISAEEWGEGVNSVKDGIVNGFQELSTDAEISLSEMAANLKHNVQAYQSWDENLTYLMQQAVDANDQGAIDLVNQMRDLGVGYAAQVQAMRDDTSGIFWDMAEDMEAAGQAGATGYYNGVEGSKESATGVWNEISTTGATEAQTGDYEGAGADNAEDYAGGIEDQTGTVETAAEAVSDAGAGAAEGEKSKYRDAGGSAITQFKIGMLGKQESVKVAAQTIAASAASQFNSVSWYNVGYNIAAGVARGINANSWMIKQAAENAAQNAYEAAKDKLGIRSPSRVMAEVGRYYDEGFAQGITEHISEVTKAANRMSRESATGVYGAGSRAETAKKSAGNDNGNQKLEKILEQYLPEIVEKMDNGSGITAKGLAKAVAPYIDSDLGNKERRKRRGN</sequence>
<name>A0A8S5U9G3_9CAUD</name>
<dbReference type="PANTHER" id="PTHR37813:SF1">
    <property type="entry name" value="FELS-2 PROPHAGE PROTEIN"/>
    <property type="match status" value="1"/>
</dbReference>
<dbReference type="EMBL" id="BK016045">
    <property type="protein sequence ID" value="DAF91099.1"/>
    <property type="molecule type" value="Genomic_DNA"/>
</dbReference>
<dbReference type="InterPro" id="IPR010090">
    <property type="entry name" value="Phage_tape_meas"/>
</dbReference>
<keyword evidence="1" id="KW-1245">Viral tail assembly</keyword>
<protein>
    <submittedName>
        <fullName evidence="6">Minor tail protein</fullName>
    </submittedName>
</protein>
<evidence type="ECO:0000259" key="5">
    <source>
        <dbReference type="Pfam" id="PF10145"/>
    </source>
</evidence>
<dbReference type="PANTHER" id="PTHR37813">
    <property type="entry name" value="FELS-2 PROPHAGE PROTEIN"/>
    <property type="match status" value="1"/>
</dbReference>
<keyword evidence="3" id="KW-0175">Coiled coil</keyword>
<evidence type="ECO:0000256" key="3">
    <source>
        <dbReference type="SAM" id="Coils"/>
    </source>
</evidence>
<feature type="region of interest" description="Disordered" evidence="4">
    <location>
        <begin position="1327"/>
        <end position="1347"/>
    </location>
</feature>
<dbReference type="NCBIfam" id="TIGR01760">
    <property type="entry name" value="tape_meas_TP901"/>
    <property type="match status" value="1"/>
</dbReference>
<dbReference type="SUPFAM" id="SSF57997">
    <property type="entry name" value="Tropomyosin"/>
    <property type="match status" value="1"/>
</dbReference>
<reference evidence="6" key="1">
    <citation type="journal article" date="2021" name="Proc. Natl. Acad. Sci. U.S.A.">
        <title>A Catalog of Tens of Thousands of Viruses from Human Metagenomes Reveals Hidden Associations with Chronic Diseases.</title>
        <authorList>
            <person name="Tisza M.J."/>
            <person name="Buck C.B."/>
        </authorList>
    </citation>
    <scope>NUCLEOTIDE SEQUENCE</scope>
    <source>
        <strain evidence="6">CtKNZ79</strain>
    </source>
</reference>
<dbReference type="Gene3D" id="1.10.287.950">
    <property type="entry name" value="Methyl-accepting chemotaxis protein"/>
    <property type="match status" value="1"/>
</dbReference>
<feature type="domain" description="Phage tail tape measure protein" evidence="5">
    <location>
        <begin position="333"/>
        <end position="527"/>
    </location>
</feature>
<evidence type="ECO:0000256" key="4">
    <source>
        <dbReference type="SAM" id="MobiDB-lite"/>
    </source>
</evidence>
<feature type="region of interest" description="Disordered" evidence="4">
    <location>
        <begin position="1146"/>
        <end position="1168"/>
    </location>
</feature>
<dbReference type="SUPFAM" id="SSF58104">
    <property type="entry name" value="Methyl-accepting chemotaxis protein (MCP) signaling domain"/>
    <property type="match status" value="1"/>
</dbReference>
<keyword evidence="2" id="KW-1188">Viral release from host cell</keyword>
<feature type="coiled-coil region" evidence="3">
    <location>
        <begin position="60"/>
        <end position="227"/>
    </location>
</feature>
<proteinExistence type="predicted"/>
<feature type="coiled-coil region" evidence="3">
    <location>
        <begin position="798"/>
        <end position="962"/>
    </location>
</feature>
<dbReference type="GO" id="GO:0098003">
    <property type="term" value="P:viral tail assembly"/>
    <property type="evidence" value="ECO:0007669"/>
    <property type="project" value="UniProtKB-KW"/>
</dbReference>
<dbReference type="Pfam" id="PF10145">
    <property type="entry name" value="PhageMin_Tail"/>
    <property type="match status" value="1"/>
</dbReference>
<evidence type="ECO:0000313" key="6">
    <source>
        <dbReference type="EMBL" id="DAF91099.1"/>
    </source>
</evidence>